<dbReference type="PROSITE" id="PS00070">
    <property type="entry name" value="ALDEHYDE_DEHYDR_CYS"/>
    <property type="match status" value="1"/>
</dbReference>
<dbReference type="AlphaFoldDB" id="A0A6G9YX34"/>
<gene>
    <name evidence="3" type="ORF">F6W96_04955</name>
</gene>
<reference evidence="3 4" key="1">
    <citation type="journal article" date="2019" name="ACS Chem. Biol.">
        <title>Identification and Mobilization of a Cryptic Antibiotic Biosynthesis Gene Locus from a Human-Pathogenic Nocardia Isolate.</title>
        <authorList>
            <person name="Herisse M."/>
            <person name="Ishida K."/>
            <person name="Porter J.L."/>
            <person name="Howden B."/>
            <person name="Hertweck C."/>
            <person name="Stinear T.P."/>
            <person name="Pidot S.J."/>
        </authorList>
    </citation>
    <scope>NUCLEOTIDE SEQUENCE [LARGE SCALE GENOMIC DNA]</scope>
    <source>
        <strain evidence="3 4">AUSMDU00012715</strain>
    </source>
</reference>
<dbReference type="Gene3D" id="3.40.309.10">
    <property type="entry name" value="Aldehyde Dehydrogenase, Chain A, domain 2"/>
    <property type="match status" value="1"/>
</dbReference>
<name>A0A6G9YX34_9NOCA</name>
<dbReference type="EMBL" id="CP046173">
    <property type="protein sequence ID" value="QIS17752.1"/>
    <property type="molecule type" value="Genomic_DNA"/>
</dbReference>
<protein>
    <submittedName>
        <fullName evidence="3">Aldehyde dehydrogenase family protein</fullName>
    </submittedName>
</protein>
<dbReference type="Pfam" id="PF00171">
    <property type="entry name" value="Aldedh"/>
    <property type="match status" value="1"/>
</dbReference>
<feature type="domain" description="Aldehyde dehydrogenase" evidence="2">
    <location>
        <begin position="110"/>
        <end position="383"/>
    </location>
</feature>
<dbReference type="RefSeq" id="WP_167485125.1">
    <property type="nucleotide sequence ID" value="NZ_CP046173.1"/>
</dbReference>
<evidence type="ECO:0000259" key="2">
    <source>
        <dbReference type="Pfam" id="PF00171"/>
    </source>
</evidence>
<evidence type="ECO:0000313" key="3">
    <source>
        <dbReference type="EMBL" id="QIS17752.1"/>
    </source>
</evidence>
<dbReference type="InterPro" id="IPR016163">
    <property type="entry name" value="Ald_DH_C"/>
</dbReference>
<sequence>MKNLSEPALSDRGSPADYHRIVETGCRAAALIECRRDRIREAMAEIATADSIETEIDDSIRLLRTAGVEYAAYRHSDPDTQLRVFLPANNVLYSTALFILLPSLYLDNVLARPASRVGQVYAELARILSDGPIDVAGRLRTYSQQSFIDVSQGSVVVFNGKPGNGRRVHEDCGSRLFLGFGTGINPIVVGRDLSAPELGAAIDATIDARLYNNGQDCLCPDVIFVDAAVSKEFVTELTRRLERIPVRSSGALPGPVSSPLADKGTYDRAVAEIAALDSAVVWAGDTSAHPWHCPTVVAVRRSDEIAPTAPELFGPIFNVVVYERFDEVVGFLTDTATAELGMYVSAFGEAELIGVDRVGNARNTGNSTAFRFENGHEPFGGYGTDGTLVAGTGIAPTGRPLLLSAELARLANGYGDADARQ</sequence>
<dbReference type="Proteomes" id="UP000500953">
    <property type="component" value="Chromosome"/>
</dbReference>
<evidence type="ECO:0000256" key="1">
    <source>
        <dbReference type="ARBA" id="ARBA00023002"/>
    </source>
</evidence>
<evidence type="ECO:0000313" key="4">
    <source>
        <dbReference type="Proteomes" id="UP000500953"/>
    </source>
</evidence>
<dbReference type="SUPFAM" id="SSF53720">
    <property type="entry name" value="ALDH-like"/>
    <property type="match status" value="1"/>
</dbReference>
<dbReference type="InterPro" id="IPR016162">
    <property type="entry name" value="Ald_DH_N"/>
</dbReference>
<dbReference type="GO" id="GO:0016620">
    <property type="term" value="F:oxidoreductase activity, acting on the aldehyde or oxo group of donors, NAD or NADP as acceptor"/>
    <property type="evidence" value="ECO:0007669"/>
    <property type="project" value="InterPro"/>
</dbReference>
<dbReference type="InterPro" id="IPR016161">
    <property type="entry name" value="Ald_DH/histidinol_DH"/>
</dbReference>
<keyword evidence="1" id="KW-0560">Oxidoreductase</keyword>
<dbReference type="Gene3D" id="3.40.605.10">
    <property type="entry name" value="Aldehyde Dehydrogenase, Chain A, domain 1"/>
    <property type="match status" value="1"/>
</dbReference>
<dbReference type="InterPro" id="IPR015590">
    <property type="entry name" value="Aldehyde_DH_dom"/>
</dbReference>
<accession>A0A6G9YX34</accession>
<organism evidence="3 4">
    <name type="scientific">Nocardia terpenica</name>
    <dbReference type="NCBI Taxonomy" id="455432"/>
    <lineage>
        <taxon>Bacteria</taxon>
        <taxon>Bacillati</taxon>
        <taxon>Actinomycetota</taxon>
        <taxon>Actinomycetes</taxon>
        <taxon>Mycobacteriales</taxon>
        <taxon>Nocardiaceae</taxon>
        <taxon>Nocardia</taxon>
    </lineage>
</organism>
<proteinExistence type="predicted"/>
<dbReference type="InterPro" id="IPR016160">
    <property type="entry name" value="Ald_DH_CS_CYS"/>
</dbReference>